<dbReference type="PROSITE" id="PS51375">
    <property type="entry name" value="PPR"/>
    <property type="match status" value="2"/>
</dbReference>
<evidence type="ECO:0000256" key="2">
    <source>
        <dbReference type="PROSITE-ProRule" id="PRU00708"/>
    </source>
</evidence>
<feature type="region of interest" description="Disordered" evidence="3">
    <location>
        <begin position="1"/>
        <end position="28"/>
    </location>
</feature>
<dbReference type="AlphaFoldDB" id="A0AAJ0FXB6"/>
<dbReference type="EMBL" id="JASWJB010000017">
    <property type="protein sequence ID" value="KAK2612357.1"/>
    <property type="molecule type" value="Genomic_DNA"/>
</dbReference>
<dbReference type="PANTHER" id="PTHR47941">
    <property type="entry name" value="PENTATRICOPEPTIDE REPEAT-CONTAINING PROTEIN 3, MITOCHONDRIAL"/>
    <property type="match status" value="1"/>
</dbReference>
<proteinExistence type="predicted"/>
<keyword evidence="5" id="KW-1185">Reference proteome</keyword>
<feature type="repeat" description="PPR" evidence="2">
    <location>
        <begin position="301"/>
        <end position="335"/>
    </location>
</feature>
<evidence type="ECO:0000313" key="5">
    <source>
        <dbReference type="Proteomes" id="UP001251528"/>
    </source>
</evidence>
<dbReference type="NCBIfam" id="TIGR00756">
    <property type="entry name" value="PPR"/>
    <property type="match status" value="1"/>
</dbReference>
<sequence>MRSKNPRRPRDPNSKHSTHQIRQQKQAKKDGYLQWGYLRHQYSGDELRSIRKTFQIWKKRLVKVMSSPQSFRPWKEKAAWLIEHETVASMRSAWQEELDEKTRKEEWPLVMLSTMCTSPEKVSAVLEATLSPWPPGYAINDVLLFIARHLRLCKITNIRERTVRAEETIEFLNRLITGSPRGHIPFSQRVFGLFAKALPGDQAHELYTLLQKHEFKLHANTLIQFASKLAGYPAHKGTAFEILQGLSDTGADLSEARPSSVITSLLHCKEPEEVGGNHQQNYSFNVKDALQSFIERGFTLNVVTSTAFLDTLCQSGKVEEAIRLALLFSESGVHLDTKAWATVFRGAKSSLQVGNIAKALDVAKVANVPIVDVLNNALHSAFYFAEIERREKGRLKPFGSALFGTLLRIYAKKFDLEPLQWWLPDSLPLFLAQDAGTGQQQQALIPEDDANRSRWDFEATIIPFIDQLFGAGNDAKLKPSLTTIAIMLRAYIRSLQQPYDLMTYYNFYKSRLEDQGNDPSLASASRLIKNQGSLVHDTVILAMTEHPELSRAALEVFGDMLRDQLRTSATTSAKSHLESEGLVTKSQIHPAPTPLTFSVLLRGLMNGRHRMLAEQVLQIMREHGIEHNIVTWNTLIKGYASLQDVDKTVGALQDMEAAGLKPNMNTFKAFTKLKDQARALKKMEDMIDDNQRKIAGELCEAPSDWRHEMSTWKV</sequence>
<evidence type="ECO:0000313" key="4">
    <source>
        <dbReference type="EMBL" id="KAK2612357.1"/>
    </source>
</evidence>
<dbReference type="Pfam" id="PF13041">
    <property type="entry name" value="PPR_2"/>
    <property type="match status" value="1"/>
</dbReference>
<dbReference type="Pfam" id="PF01535">
    <property type="entry name" value="PPR"/>
    <property type="match status" value="1"/>
</dbReference>
<accession>A0AAJ0FXB6</accession>
<reference evidence="4" key="1">
    <citation type="submission" date="2023-06" db="EMBL/GenBank/DDBJ databases">
        <title>Conoideocrella luteorostrata (Hypocreales: Clavicipitaceae), a potential biocontrol fungus for elongate hemlock scale in United States Christmas tree production areas.</title>
        <authorList>
            <person name="Barrett H."/>
            <person name="Lovett B."/>
            <person name="Macias A.M."/>
            <person name="Stajich J.E."/>
            <person name="Kasson M.T."/>
        </authorList>
    </citation>
    <scope>NUCLEOTIDE SEQUENCE</scope>
    <source>
        <strain evidence="4">ARSEF 14590</strain>
    </source>
</reference>
<evidence type="ECO:0008006" key="6">
    <source>
        <dbReference type="Google" id="ProtNLM"/>
    </source>
</evidence>
<feature type="repeat" description="PPR" evidence="2">
    <location>
        <begin position="628"/>
        <end position="662"/>
    </location>
</feature>
<evidence type="ECO:0000256" key="1">
    <source>
        <dbReference type="ARBA" id="ARBA00022737"/>
    </source>
</evidence>
<dbReference type="InterPro" id="IPR011990">
    <property type="entry name" value="TPR-like_helical_dom_sf"/>
</dbReference>
<dbReference type="Proteomes" id="UP001251528">
    <property type="component" value="Unassembled WGS sequence"/>
</dbReference>
<comment type="caution">
    <text evidence="4">The sequence shown here is derived from an EMBL/GenBank/DDBJ whole genome shotgun (WGS) entry which is preliminary data.</text>
</comment>
<name>A0AAJ0FXB6_9HYPO</name>
<gene>
    <name evidence="4" type="ORF">QQS21_001621</name>
</gene>
<dbReference type="InterPro" id="IPR002885">
    <property type="entry name" value="PPR_rpt"/>
</dbReference>
<evidence type="ECO:0000256" key="3">
    <source>
        <dbReference type="SAM" id="MobiDB-lite"/>
    </source>
</evidence>
<protein>
    <recommendedName>
        <fullName evidence="6">Pentatricopeptide repeat-containing protein</fullName>
    </recommendedName>
</protein>
<organism evidence="4 5">
    <name type="scientific">Conoideocrella luteorostrata</name>
    <dbReference type="NCBI Taxonomy" id="1105319"/>
    <lineage>
        <taxon>Eukaryota</taxon>
        <taxon>Fungi</taxon>
        <taxon>Dikarya</taxon>
        <taxon>Ascomycota</taxon>
        <taxon>Pezizomycotina</taxon>
        <taxon>Sordariomycetes</taxon>
        <taxon>Hypocreomycetidae</taxon>
        <taxon>Hypocreales</taxon>
        <taxon>Clavicipitaceae</taxon>
        <taxon>Conoideocrella</taxon>
    </lineage>
</organism>
<dbReference type="Gene3D" id="1.25.40.10">
    <property type="entry name" value="Tetratricopeptide repeat domain"/>
    <property type="match status" value="2"/>
</dbReference>
<keyword evidence="1" id="KW-0677">Repeat</keyword>